<organism evidence="3 4">
    <name type="scientific">Paramecium tetraurelia</name>
    <dbReference type="NCBI Taxonomy" id="5888"/>
    <lineage>
        <taxon>Eukaryota</taxon>
        <taxon>Sar</taxon>
        <taxon>Alveolata</taxon>
        <taxon>Ciliophora</taxon>
        <taxon>Intramacronucleata</taxon>
        <taxon>Oligohymenophorea</taxon>
        <taxon>Peniculida</taxon>
        <taxon>Parameciidae</taxon>
        <taxon>Paramecium</taxon>
    </lineage>
</organism>
<feature type="domain" description="Cilia- and flagella-associated protein 61 N-terminal" evidence="2">
    <location>
        <begin position="12"/>
        <end position="287"/>
    </location>
</feature>
<dbReference type="InterPro" id="IPR038884">
    <property type="entry name" value="CFAP61"/>
</dbReference>
<dbReference type="EMBL" id="CT868677">
    <property type="protein sequence ID" value="CAK94458.1"/>
    <property type="molecule type" value="Genomic_DNA"/>
</dbReference>
<dbReference type="STRING" id="5888.A0EGL7"/>
<reference evidence="3 4" key="1">
    <citation type="journal article" date="2006" name="Nature">
        <title>Global trends of whole-genome duplications revealed by the ciliate Paramecium tetraurelia.</title>
        <authorList>
            <consortium name="Genoscope"/>
            <person name="Aury J.-M."/>
            <person name="Jaillon O."/>
            <person name="Duret L."/>
            <person name="Noel B."/>
            <person name="Jubin C."/>
            <person name="Porcel B.M."/>
            <person name="Segurens B."/>
            <person name="Daubin V."/>
            <person name="Anthouard V."/>
            <person name="Aiach N."/>
            <person name="Arnaiz O."/>
            <person name="Billaut A."/>
            <person name="Beisson J."/>
            <person name="Blanc I."/>
            <person name="Bouhouche K."/>
            <person name="Camara F."/>
            <person name="Duharcourt S."/>
            <person name="Guigo R."/>
            <person name="Gogendeau D."/>
            <person name="Katinka M."/>
            <person name="Keller A.-M."/>
            <person name="Kissmehl R."/>
            <person name="Klotz C."/>
            <person name="Koll F."/>
            <person name="Le Moue A."/>
            <person name="Lepere C."/>
            <person name="Malinsky S."/>
            <person name="Nowacki M."/>
            <person name="Nowak J.K."/>
            <person name="Plattner H."/>
            <person name="Poulain J."/>
            <person name="Ruiz F."/>
            <person name="Serrano V."/>
            <person name="Zagulski M."/>
            <person name="Dessen P."/>
            <person name="Betermier M."/>
            <person name="Weissenbach J."/>
            <person name="Scarpelli C."/>
            <person name="Schachter V."/>
            <person name="Sperling L."/>
            <person name="Meyer E."/>
            <person name="Cohen J."/>
            <person name="Wincker P."/>
        </authorList>
    </citation>
    <scope>NUCLEOTIDE SEQUENCE [LARGE SCALE GENOMIC DNA]</scope>
    <source>
        <strain evidence="3 4">Stock d4-2</strain>
    </source>
</reference>
<dbReference type="Pfam" id="PF16092">
    <property type="entry name" value="CFAP61_N"/>
    <property type="match status" value="1"/>
</dbReference>
<evidence type="ECO:0000313" key="3">
    <source>
        <dbReference type="EMBL" id="CAK94458.1"/>
    </source>
</evidence>
<dbReference type="OrthoDB" id="441013at2759"/>
<dbReference type="RefSeq" id="XP_001461831.1">
    <property type="nucleotide sequence ID" value="XM_001461794.1"/>
</dbReference>
<dbReference type="GeneID" id="5047616"/>
<feature type="region of interest" description="Disordered" evidence="1">
    <location>
        <begin position="455"/>
        <end position="483"/>
    </location>
</feature>
<evidence type="ECO:0000313" key="4">
    <source>
        <dbReference type="Proteomes" id="UP000000600"/>
    </source>
</evidence>
<dbReference type="InParanoid" id="A0EGL7"/>
<accession>A0EGL7</accession>
<sequence length="483" mass="56589">MSFSEQQGQELQIRKADLDDYDEIMQLMQEEGEEDLQQLYAYPKILTLFERSYLSVTVLDSQNNIIGGAVFDDCPQGVTGQVDFKHENLWEQWIHDGWDIGFHVSSFNCLWMTFFFLDLAKKRFQLTEDQQLQITKQIFQKVYDYLNVVNGIFFLRRSEAIDATQQELDIALENLFEILPKRQDFKLKFMQGVNQNCEIYYSASSMVTELLEIRMAREEDHDDLAAIFNRQSDVHTEEFGEFFIADLIATQNQTRRQARNYRSDGKAIVGQVGDKAVGLMSISSDIEQENSLNVSIQKCLTISTNQNIWKPLEIDWINWHLRKQINKQIITYKKHIELTKEAMKCHIVGQRLYLQQYCFDRDQEIKQKIDDYGQEDLAKTLTQQVVTNMINGWLKDYQVFKPSDLFLEYPDSFKDLECITIKPIQVLLEALEFFGLPKGYMNGEGHWKDWAKKKEEEQKALSLKSPKRQQKKTNKKSKEGGQG</sequence>
<dbReference type="HOGENOM" id="CLU_565595_0_0_1"/>
<dbReference type="KEGG" id="ptm:GSPATT00026782001"/>
<dbReference type="Proteomes" id="UP000000600">
    <property type="component" value="Unassembled WGS sequence"/>
</dbReference>
<dbReference type="PANTHER" id="PTHR21178">
    <property type="entry name" value="CILIA- AND FLAGELLA-ASSOCIATED PROTEIN 61"/>
    <property type="match status" value="1"/>
</dbReference>
<evidence type="ECO:0000259" key="2">
    <source>
        <dbReference type="Pfam" id="PF16092"/>
    </source>
</evidence>
<dbReference type="AlphaFoldDB" id="A0EGL7"/>
<dbReference type="eggNOG" id="ENOG502QSEC">
    <property type="taxonomic scope" value="Eukaryota"/>
</dbReference>
<dbReference type="PANTHER" id="PTHR21178:SF8">
    <property type="entry name" value="CILIA- AND FLAGELLA-ASSOCIATED PROTEIN 61"/>
    <property type="match status" value="1"/>
</dbReference>
<proteinExistence type="predicted"/>
<evidence type="ECO:0000256" key="1">
    <source>
        <dbReference type="SAM" id="MobiDB-lite"/>
    </source>
</evidence>
<name>A0EGL7_PARTE</name>
<protein>
    <recommendedName>
        <fullName evidence="2">Cilia- and flagella-associated protein 61 N-terminal domain-containing protein</fullName>
    </recommendedName>
</protein>
<keyword evidence="4" id="KW-1185">Reference proteome</keyword>
<feature type="compositionally biased region" description="Basic residues" evidence="1">
    <location>
        <begin position="465"/>
        <end position="475"/>
    </location>
</feature>
<dbReference type="InterPro" id="IPR032151">
    <property type="entry name" value="CFAP61_N"/>
</dbReference>
<gene>
    <name evidence="3" type="ORF">GSPATT00026782001</name>
</gene>